<reference evidence="1" key="1">
    <citation type="submission" date="2019-01" db="EMBL/GenBank/DDBJ databases">
        <title>Draft genome sequences of three monokaryotic isolates of the white-rot basidiomycete fungus Dichomitus squalens.</title>
        <authorList>
            <consortium name="DOE Joint Genome Institute"/>
            <person name="Lopez S.C."/>
            <person name="Andreopoulos B."/>
            <person name="Pangilinan J."/>
            <person name="Lipzen A."/>
            <person name="Riley R."/>
            <person name="Ahrendt S."/>
            <person name="Ng V."/>
            <person name="Barry K."/>
            <person name="Daum C."/>
            <person name="Grigoriev I.V."/>
            <person name="Hilden K.S."/>
            <person name="Makela M.R."/>
            <person name="de Vries R.P."/>
        </authorList>
    </citation>
    <scope>NUCLEOTIDE SEQUENCE [LARGE SCALE GENOMIC DNA]</scope>
    <source>
        <strain evidence="1">OM18370.1</strain>
    </source>
</reference>
<dbReference type="EMBL" id="ML143580">
    <property type="protein sequence ID" value="TBU21739.1"/>
    <property type="molecule type" value="Genomic_DNA"/>
</dbReference>
<proteinExistence type="predicted"/>
<dbReference type="Proteomes" id="UP000292957">
    <property type="component" value="Unassembled WGS sequence"/>
</dbReference>
<organism evidence="1">
    <name type="scientific">Dichomitus squalens</name>
    <dbReference type="NCBI Taxonomy" id="114155"/>
    <lineage>
        <taxon>Eukaryota</taxon>
        <taxon>Fungi</taxon>
        <taxon>Dikarya</taxon>
        <taxon>Basidiomycota</taxon>
        <taxon>Agaricomycotina</taxon>
        <taxon>Agaricomycetes</taxon>
        <taxon>Polyporales</taxon>
        <taxon>Polyporaceae</taxon>
        <taxon>Dichomitus</taxon>
    </lineage>
</organism>
<protein>
    <submittedName>
        <fullName evidence="1">Uncharacterized protein</fullName>
    </submittedName>
</protein>
<sequence length="183" mass="20606">MPPAYQGTLEIKQLVQHIDDHEEKWEEMLSQYSRYAARLFDVQQHVHLKHLAYIELGDFTTEESPAAVQRRSALFADQTYSPNLWSTCEALLAPGRNYQLSLRRGRPAPPPAAPAVALKSSTPAQDTPCLASFFKTMQSSRSASRSAPRSTCPPRMALWPPQCPRWLKPRCRTSLSPSVSRCP</sequence>
<accession>A0A4Q9M4I9</accession>
<gene>
    <name evidence="1" type="ORF">BD311DRAFT_677633</name>
</gene>
<name>A0A4Q9M4I9_9APHY</name>
<evidence type="ECO:0000313" key="1">
    <source>
        <dbReference type="EMBL" id="TBU21739.1"/>
    </source>
</evidence>
<dbReference type="AlphaFoldDB" id="A0A4Q9M4I9"/>
<dbReference type="OrthoDB" id="67850at2759"/>